<evidence type="ECO:0000313" key="6">
    <source>
        <dbReference type="Proteomes" id="UP000604083"/>
    </source>
</evidence>
<accession>A0A934VME3</accession>
<dbReference type="PIRSF" id="PIRSF000915">
    <property type="entry name" value="PGP-type_phosphatase"/>
    <property type="match status" value="1"/>
</dbReference>
<proteinExistence type="inferred from homology"/>
<name>A0A934VME3_9BACT</name>
<evidence type="ECO:0000256" key="2">
    <source>
        <dbReference type="PIRSR" id="PIRSR000915-1"/>
    </source>
</evidence>
<feature type="binding site" evidence="4">
    <location>
        <position position="19"/>
    </location>
    <ligand>
        <name>Mg(2+)</name>
        <dbReference type="ChEBI" id="CHEBI:18420"/>
    </ligand>
</feature>
<keyword evidence="4" id="KW-0479">Metal-binding</keyword>
<feature type="active site" description="Nucleophile" evidence="2">
    <location>
        <position position="17"/>
    </location>
</feature>
<dbReference type="EMBL" id="JAENIO010000016">
    <property type="protein sequence ID" value="MBK1834001.1"/>
    <property type="molecule type" value="Genomic_DNA"/>
</dbReference>
<protein>
    <submittedName>
        <fullName evidence="5">HAD family hydrolase</fullName>
    </submittedName>
</protein>
<dbReference type="InterPro" id="IPR036412">
    <property type="entry name" value="HAD-like_sf"/>
</dbReference>
<comment type="similarity">
    <text evidence="1">Belongs to the HAD-like hydrolase superfamily.</text>
</comment>
<dbReference type="Proteomes" id="UP000604083">
    <property type="component" value="Unassembled WGS sequence"/>
</dbReference>
<evidence type="ECO:0000256" key="3">
    <source>
        <dbReference type="PIRSR" id="PIRSR000915-2"/>
    </source>
</evidence>
<dbReference type="PANTHER" id="PTHR19288:SF46">
    <property type="entry name" value="HALOACID DEHALOGENASE-LIKE HYDROLASE DOMAIN-CONTAINING PROTEIN 2"/>
    <property type="match status" value="1"/>
</dbReference>
<feature type="binding site" evidence="3">
    <location>
        <position position="188"/>
    </location>
    <ligand>
        <name>substrate</name>
    </ligand>
</feature>
<dbReference type="SUPFAM" id="SSF56784">
    <property type="entry name" value="HAD-like"/>
    <property type="match status" value="1"/>
</dbReference>
<comment type="cofactor">
    <cofactor evidence="4">
        <name>Mg(2+)</name>
        <dbReference type="ChEBI" id="CHEBI:18420"/>
    </cofactor>
    <text evidence="4">Divalent metal ions. Mg(2+) is the most effective.</text>
</comment>
<dbReference type="CDD" id="cd07530">
    <property type="entry name" value="HAD_Pase_UmpH-like"/>
    <property type="match status" value="1"/>
</dbReference>
<dbReference type="GO" id="GO:0005737">
    <property type="term" value="C:cytoplasm"/>
    <property type="evidence" value="ECO:0007669"/>
    <property type="project" value="TreeGrafter"/>
</dbReference>
<comment type="caution">
    <text evidence="5">The sequence shown here is derived from an EMBL/GenBank/DDBJ whole genome shotgun (WGS) entry which is preliminary data.</text>
</comment>
<dbReference type="Gene3D" id="3.40.50.1000">
    <property type="entry name" value="HAD superfamily/HAD-like"/>
    <property type="match status" value="2"/>
</dbReference>
<evidence type="ECO:0000313" key="5">
    <source>
        <dbReference type="EMBL" id="MBK1834001.1"/>
    </source>
</evidence>
<gene>
    <name evidence="5" type="ORF">JIN78_08010</name>
</gene>
<dbReference type="Pfam" id="PF13344">
    <property type="entry name" value="Hydrolase_6"/>
    <property type="match status" value="1"/>
</dbReference>
<feature type="binding site" evidence="4">
    <location>
        <position position="17"/>
    </location>
    <ligand>
        <name>Mg(2+)</name>
        <dbReference type="ChEBI" id="CHEBI:18420"/>
    </ligand>
</feature>
<dbReference type="InterPro" id="IPR006357">
    <property type="entry name" value="HAD-SF_hydro_IIA"/>
</dbReference>
<dbReference type="SFLD" id="SFLDG01139">
    <property type="entry name" value="C2.A:_Pyridoxal_Phosphate_Phos"/>
    <property type="match status" value="1"/>
</dbReference>
<dbReference type="PANTHER" id="PTHR19288">
    <property type="entry name" value="4-NITROPHENYLPHOSPHATASE-RELATED"/>
    <property type="match status" value="1"/>
</dbReference>
<dbReference type="GO" id="GO:0046872">
    <property type="term" value="F:metal ion binding"/>
    <property type="evidence" value="ECO:0007669"/>
    <property type="project" value="UniProtKB-KW"/>
</dbReference>
<dbReference type="InterPro" id="IPR023214">
    <property type="entry name" value="HAD_sf"/>
</dbReference>
<sequence>MARAILSGVKPVGFLLDMDGVVYRGNRLIEGTKDFLAKLDRLSIPYLFLTNNSQRTRRDVVMKLHRLGIEVTVEQIFTCAVATARFLAQQKPRGTAFVIGENGLANALHHNGYSIVDDDPDYVVIGEGRNLNFELVEQAVRLVEKGAKLVATNMDYTCPTEKGIRPGCGAMVAMIEKATGREAFSVGKPSPIMMRMARKELGLRTDETIMVGDTMYTDVLGGVQMGYRTALVLSGHTTREELANYAYQPDCVVDRLSLLPDSWIFENSTMEVAA</sequence>
<keyword evidence="5" id="KW-0378">Hydrolase</keyword>
<organism evidence="5 6">
    <name type="scientific">Roseibacillus ishigakijimensis</name>
    <dbReference type="NCBI Taxonomy" id="454146"/>
    <lineage>
        <taxon>Bacteria</taxon>
        <taxon>Pseudomonadati</taxon>
        <taxon>Verrucomicrobiota</taxon>
        <taxon>Verrucomicrobiia</taxon>
        <taxon>Verrucomicrobiales</taxon>
        <taxon>Verrucomicrobiaceae</taxon>
        <taxon>Roseibacillus</taxon>
    </lineage>
</organism>
<feature type="binding site" evidence="4">
    <location>
        <position position="213"/>
    </location>
    <ligand>
        <name>Mg(2+)</name>
        <dbReference type="ChEBI" id="CHEBI:18420"/>
    </ligand>
</feature>
<evidence type="ECO:0000256" key="4">
    <source>
        <dbReference type="PIRSR" id="PIRSR000915-3"/>
    </source>
</evidence>
<keyword evidence="6" id="KW-1185">Reference proteome</keyword>
<dbReference type="GO" id="GO:0016791">
    <property type="term" value="F:phosphatase activity"/>
    <property type="evidence" value="ECO:0007669"/>
    <property type="project" value="TreeGrafter"/>
</dbReference>
<dbReference type="NCBIfam" id="TIGR01460">
    <property type="entry name" value="HAD-SF-IIA"/>
    <property type="match status" value="1"/>
</dbReference>
<evidence type="ECO:0000256" key="1">
    <source>
        <dbReference type="PIRNR" id="PIRNR000915"/>
    </source>
</evidence>
<dbReference type="AlphaFoldDB" id="A0A934VME3"/>
<feature type="active site" description="Proton donor" evidence="2">
    <location>
        <position position="19"/>
    </location>
</feature>
<dbReference type="Pfam" id="PF13242">
    <property type="entry name" value="Hydrolase_like"/>
    <property type="match status" value="1"/>
</dbReference>
<reference evidence="5" key="1">
    <citation type="submission" date="2021-01" db="EMBL/GenBank/DDBJ databases">
        <title>Modified the classification status of verrucomicrobia.</title>
        <authorList>
            <person name="Feng X."/>
        </authorList>
    </citation>
    <scope>NUCLEOTIDE SEQUENCE</scope>
    <source>
        <strain evidence="5">KCTC 12986</strain>
    </source>
</reference>
<keyword evidence="4" id="KW-0460">Magnesium</keyword>
<dbReference type="SFLD" id="SFLDS00003">
    <property type="entry name" value="Haloacid_Dehalogenase"/>
    <property type="match status" value="1"/>
</dbReference>
<dbReference type="RefSeq" id="WP_377174278.1">
    <property type="nucleotide sequence ID" value="NZ_JBHUJA010000027.1"/>
</dbReference>